<feature type="modified residue" description="4-aspartylphosphate" evidence="8">
    <location>
        <position position="52"/>
    </location>
</feature>
<dbReference type="Proteomes" id="UP000269883">
    <property type="component" value="Chromosome"/>
</dbReference>
<keyword evidence="6 9" id="KW-0238">DNA-binding</keyword>
<proteinExistence type="predicted"/>
<reference evidence="12 13" key="1">
    <citation type="journal article" date="2018" name="Sci. Adv.">
        <title>Multi-heme cytochromes provide a pathway for survival in energy-limited environments.</title>
        <authorList>
            <person name="Deng X."/>
            <person name="Dohmae N."/>
            <person name="Nealson K.H."/>
            <person name="Hashimoto K."/>
            <person name="Okamoto A."/>
        </authorList>
    </citation>
    <scope>NUCLEOTIDE SEQUENCE [LARGE SCALE GENOMIC DNA]</scope>
    <source>
        <strain evidence="12 13">IS5</strain>
    </source>
</reference>
<dbReference type="InterPro" id="IPR016032">
    <property type="entry name" value="Sig_transdc_resp-reg_C-effctor"/>
</dbReference>
<dbReference type="GO" id="GO:0000976">
    <property type="term" value="F:transcription cis-regulatory region binding"/>
    <property type="evidence" value="ECO:0007669"/>
    <property type="project" value="TreeGrafter"/>
</dbReference>
<evidence type="ECO:0000256" key="3">
    <source>
        <dbReference type="ARBA" id="ARBA00022553"/>
    </source>
</evidence>
<dbReference type="InterPro" id="IPR011006">
    <property type="entry name" value="CheY-like_superfamily"/>
</dbReference>
<organism evidence="12 13">
    <name type="scientific">Desulfovibrio ferrophilus</name>
    <dbReference type="NCBI Taxonomy" id="241368"/>
    <lineage>
        <taxon>Bacteria</taxon>
        <taxon>Pseudomonadati</taxon>
        <taxon>Thermodesulfobacteriota</taxon>
        <taxon>Desulfovibrionia</taxon>
        <taxon>Desulfovibrionales</taxon>
        <taxon>Desulfovibrionaceae</taxon>
        <taxon>Desulfovibrio</taxon>
    </lineage>
</organism>
<dbReference type="InterPro" id="IPR039420">
    <property type="entry name" value="WalR-like"/>
</dbReference>
<dbReference type="InterPro" id="IPR001789">
    <property type="entry name" value="Sig_transdc_resp-reg_receiver"/>
</dbReference>
<evidence type="ECO:0000259" key="11">
    <source>
        <dbReference type="PROSITE" id="PS51755"/>
    </source>
</evidence>
<dbReference type="CDD" id="cd00383">
    <property type="entry name" value="trans_reg_C"/>
    <property type="match status" value="1"/>
</dbReference>
<dbReference type="PROSITE" id="PS50110">
    <property type="entry name" value="RESPONSE_REGULATORY"/>
    <property type="match status" value="1"/>
</dbReference>
<evidence type="ECO:0000256" key="8">
    <source>
        <dbReference type="PROSITE-ProRule" id="PRU00169"/>
    </source>
</evidence>
<dbReference type="Pfam" id="PF00486">
    <property type="entry name" value="Trans_reg_C"/>
    <property type="match status" value="1"/>
</dbReference>
<dbReference type="SUPFAM" id="SSF46894">
    <property type="entry name" value="C-terminal effector domain of the bipartite response regulators"/>
    <property type="match status" value="1"/>
</dbReference>
<protein>
    <submittedName>
        <fullName evidence="12">Two-component response transcriptional regulator OmpR family</fullName>
    </submittedName>
</protein>
<dbReference type="FunFam" id="3.40.50.2300:FF:000001">
    <property type="entry name" value="DNA-binding response regulator PhoB"/>
    <property type="match status" value="1"/>
</dbReference>
<dbReference type="InterPro" id="IPR001867">
    <property type="entry name" value="OmpR/PhoB-type_DNA-bd"/>
</dbReference>
<keyword evidence="3 8" id="KW-0597">Phosphoprotein</keyword>
<evidence type="ECO:0000313" key="13">
    <source>
        <dbReference type="Proteomes" id="UP000269883"/>
    </source>
</evidence>
<sequence>MERILVIDDDMELCSLLEEYLTPEGFLTTAENNGEKGLATAKKGQHDLVILDVMLPGMSGFDVLHSLREWSSVPVIMLTARGEDVDRVVGLEMGADDYMPKPFLPRELVARIRAVLRRSRRESPLAGTHRTLCVGDVEIDTGARVAKVSGKSTRLTDAEFVILEKLLAEAGGVVSREQLSLAALGRESGPEDRSLDVHISNLRRKLGKTIDGIPRIKAVRGAGYLYTLPLRADALS</sequence>
<dbReference type="Pfam" id="PF00072">
    <property type="entry name" value="Response_reg"/>
    <property type="match status" value="1"/>
</dbReference>
<evidence type="ECO:0000256" key="9">
    <source>
        <dbReference type="PROSITE-ProRule" id="PRU01091"/>
    </source>
</evidence>
<dbReference type="Gene3D" id="6.10.250.690">
    <property type="match status" value="1"/>
</dbReference>
<dbReference type="GO" id="GO:0000156">
    <property type="term" value="F:phosphorelay response regulator activity"/>
    <property type="evidence" value="ECO:0007669"/>
    <property type="project" value="TreeGrafter"/>
</dbReference>
<feature type="domain" description="OmpR/PhoB-type" evidence="11">
    <location>
        <begin position="129"/>
        <end position="228"/>
    </location>
</feature>
<evidence type="ECO:0000256" key="4">
    <source>
        <dbReference type="ARBA" id="ARBA00023012"/>
    </source>
</evidence>
<gene>
    <name evidence="12" type="primary">ompR</name>
    <name evidence="12" type="ORF">DFE_0932</name>
</gene>
<feature type="DNA-binding region" description="OmpR/PhoB-type" evidence="9">
    <location>
        <begin position="129"/>
        <end position="228"/>
    </location>
</feature>
<feature type="domain" description="Response regulatory" evidence="10">
    <location>
        <begin position="3"/>
        <end position="116"/>
    </location>
</feature>
<dbReference type="Gene3D" id="3.40.50.2300">
    <property type="match status" value="1"/>
</dbReference>
<dbReference type="EMBL" id="AP017378">
    <property type="protein sequence ID" value="BBD07658.1"/>
    <property type="molecule type" value="Genomic_DNA"/>
</dbReference>
<dbReference type="InterPro" id="IPR036388">
    <property type="entry name" value="WH-like_DNA-bd_sf"/>
</dbReference>
<evidence type="ECO:0000256" key="1">
    <source>
        <dbReference type="ARBA" id="ARBA00004496"/>
    </source>
</evidence>
<evidence type="ECO:0000256" key="6">
    <source>
        <dbReference type="ARBA" id="ARBA00023125"/>
    </source>
</evidence>
<keyword evidence="5" id="KW-0805">Transcription regulation</keyword>
<name>A0A2Z6AWT4_9BACT</name>
<comment type="subcellular location">
    <subcellularLocation>
        <location evidence="1">Cytoplasm</location>
    </subcellularLocation>
</comment>
<dbReference type="SMART" id="SM00448">
    <property type="entry name" value="REC"/>
    <property type="match status" value="1"/>
</dbReference>
<dbReference type="CDD" id="cd17623">
    <property type="entry name" value="REC_OmpR_CpxR"/>
    <property type="match status" value="1"/>
</dbReference>
<dbReference type="SUPFAM" id="SSF52172">
    <property type="entry name" value="CheY-like"/>
    <property type="match status" value="1"/>
</dbReference>
<keyword evidence="2" id="KW-0963">Cytoplasm</keyword>
<dbReference type="AlphaFoldDB" id="A0A2Z6AWT4"/>
<evidence type="ECO:0000256" key="5">
    <source>
        <dbReference type="ARBA" id="ARBA00023015"/>
    </source>
</evidence>
<evidence type="ECO:0000256" key="2">
    <source>
        <dbReference type="ARBA" id="ARBA00022490"/>
    </source>
</evidence>
<dbReference type="OrthoDB" id="368799at2"/>
<accession>A0A2Z6AWT4</accession>
<evidence type="ECO:0000256" key="7">
    <source>
        <dbReference type="ARBA" id="ARBA00023163"/>
    </source>
</evidence>
<keyword evidence="4" id="KW-0902">Two-component regulatory system</keyword>
<dbReference type="GO" id="GO:0032993">
    <property type="term" value="C:protein-DNA complex"/>
    <property type="evidence" value="ECO:0007669"/>
    <property type="project" value="TreeGrafter"/>
</dbReference>
<evidence type="ECO:0000259" key="10">
    <source>
        <dbReference type="PROSITE" id="PS50110"/>
    </source>
</evidence>
<dbReference type="PROSITE" id="PS51755">
    <property type="entry name" value="OMPR_PHOB"/>
    <property type="match status" value="1"/>
</dbReference>
<evidence type="ECO:0000313" key="12">
    <source>
        <dbReference type="EMBL" id="BBD07658.1"/>
    </source>
</evidence>
<dbReference type="InterPro" id="IPR058124">
    <property type="entry name" value="CpxR-like_REC"/>
</dbReference>
<dbReference type="KEGG" id="dfl:DFE_0932"/>
<dbReference type="SMART" id="SM00862">
    <property type="entry name" value="Trans_reg_C"/>
    <property type="match status" value="1"/>
</dbReference>
<dbReference type="Gene3D" id="1.10.10.10">
    <property type="entry name" value="Winged helix-like DNA-binding domain superfamily/Winged helix DNA-binding domain"/>
    <property type="match status" value="1"/>
</dbReference>
<dbReference type="GO" id="GO:0005829">
    <property type="term" value="C:cytosol"/>
    <property type="evidence" value="ECO:0007669"/>
    <property type="project" value="TreeGrafter"/>
</dbReference>
<keyword evidence="7" id="KW-0804">Transcription</keyword>
<dbReference type="PANTHER" id="PTHR48111:SF39">
    <property type="entry name" value="TRANSCRIPTIONAL REGULATORY PROTEIN CPXR"/>
    <property type="match status" value="1"/>
</dbReference>
<dbReference type="GO" id="GO:0006355">
    <property type="term" value="P:regulation of DNA-templated transcription"/>
    <property type="evidence" value="ECO:0007669"/>
    <property type="project" value="InterPro"/>
</dbReference>
<keyword evidence="13" id="KW-1185">Reference proteome</keyword>
<dbReference type="PANTHER" id="PTHR48111">
    <property type="entry name" value="REGULATOR OF RPOS"/>
    <property type="match status" value="1"/>
</dbReference>